<feature type="region of interest" description="Disordered" evidence="1">
    <location>
        <begin position="284"/>
        <end position="331"/>
    </location>
</feature>
<organism evidence="2 3">
    <name type="scientific">Vibrio barjaei</name>
    <dbReference type="NCBI Taxonomy" id="1676683"/>
    <lineage>
        <taxon>Bacteria</taxon>
        <taxon>Pseudomonadati</taxon>
        <taxon>Pseudomonadota</taxon>
        <taxon>Gammaproteobacteria</taxon>
        <taxon>Vibrionales</taxon>
        <taxon>Vibrionaceae</taxon>
        <taxon>Vibrio</taxon>
    </lineage>
</organism>
<dbReference type="RefSeq" id="WP_394629292.1">
    <property type="nucleotide sequence ID" value="NZ_JBIHSF010000008.1"/>
</dbReference>
<keyword evidence="3" id="KW-1185">Reference proteome</keyword>
<sequence>MTTIRFLLLVLLLSFTISTSARVQEVELRMFSQPTLLAGNGRFKQAAEQYHRLSLQILASEAKLGTEKMWQYAGLAEALATVCANLDNDPKAYEYWANSVRYLLTGGTEWSQMQQYLHQKNEQANIQLLTQMQTFDVAGGYDQSWENDTAVLQVWQEKLSLFTFSGPKIGLKPTRTQTSLPSSTPPPVATQTVPGQKKLKGIESNFSQSQGFVPTSASQPKETPERINNAAPKPTPANTPVTNRHLIQTSPAPVENEATIIATPIDDFDYEAAERDEINALANEADLGDLGNTTNTERQVPRANIGAESRSGVEAVQRRSFAPVPVEPPNQ</sequence>
<dbReference type="EMBL" id="JBIHSF010000008">
    <property type="protein sequence ID" value="MFH0261408.1"/>
    <property type="molecule type" value="Genomic_DNA"/>
</dbReference>
<comment type="caution">
    <text evidence="2">The sequence shown here is derived from an EMBL/GenBank/DDBJ whole genome shotgun (WGS) entry which is preliminary data.</text>
</comment>
<feature type="compositionally biased region" description="Low complexity" evidence="1">
    <location>
        <begin position="228"/>
        <end position="241"/>
    </location>
</feature>
<feature type="region of interest" description="Disordered" evidence="1">
    <location>
        <begin position="172"/>
        <end position="194"/>
    </location>
</feature>
<dbReference type="Proteomes" id="UP001607125">
    <property type="component" value="Unassembled WGS sequence"/>
</dbReference>
<evidence type="ECO:0000313" key="3">
    <source>
        <dbReference type="Proteomes" id="UP001607125"/>
    </source>
</evidence>
<evidence type="ECO:0000256" key="1">
    <source>
        <dbReference type="SAM" id="MobiDB-lite"/>
    </source>
</evidence>
<protein>
    <submittedName>
        <fullName evidence="2">Uncharacterized protein</fullName>
    </submittedName>
</protein>
<feature type="compositionally biased region" description="Polar residues" evidence="1">
    <location>
        <begin position="206"/>
        <end position="221"/>
    </location>
</feature>
<gene>
    <name evidence="2" type="ORF">ACGRH2_13455</name>
</gene>
<accession>A0ABW7IJH5</accession>
<reference evidence="2 3" key="1">
    <citation type="submission" date="2024-10" db="EMBL/GenBank/DDBJ databases">
        <authorList>
            <person name="Yibar A."/>
            <person name="Saticioglu I.B."/>
            <person name="Duman M."/>
            <person name="Ajmi N."/>
            <person name="Gurler F."/>
            <person name="Ay H."/>
            <person name="Onuk E."/>
            <person name="Guler S."/>
            <person name="Romalde J.L."/>
        </authorList>
    </citation>
    <scope>NUCLEOTIDE SEQUENCE [LARGE SCALE GENOMIC DNA]</scope>
    <source>
        <strain evidence="2 3">1-TCBS-B</strain>
    </source>
</reference>
<feature type="region of interest" description="Disordered" evidence="1">
    <location>
        <begin position="206"/>
        <end position="241"/>
    </location>
</feature>
<proteinExistence type="predicted"/>
<name>A0ABW7IJH5_9VIBR</name>
<evidence type="ECO:0000313" key="2">
    <source>
        <dbReference type="EMBL" id="MFH0261408.1"/>
    </source>
</evidence>
<feature type="compositionally biased region" description="Low complexity" evidence="1">
    <location>
        <begin position="173"/>
        <end position="182"/>
    </location>
</feature>